<proteinExistence type="predicted"/>
<evidence type="ECO:0000313" key="2">
    <source>
        <dbReference type="EMBL" id="MCT7373657.1"/>
    </source>
</evidence>
<dbReference type="InterPro" id="IPR016181">
    <property type="entry name" value="Acyl_CoA_acyltransferase"/>
</dbReference>
<dbReference type="RefSeq" id="WP_260899986.1">
    <property type="nucleotide sequence ID" value="NZ_JAOCZP010000001.1"/>
</dbReference>
<evidence type="ECO:0000259" key="1">
    <source>
        <dbReference type="PROSITE" id="PS51186"/>
    </source>
</evidence>
<dbReference type="PROSITE" id="PS51186">
    <property type="entry name" value="GNAT"/>
    <property type="match status" value="1"/>
</dbReference>
<name>A0ABT2LGM7_9HYPH</name>
<protein>
    <recommendedName>
        <fullName evidence="1">N-acetyltransferase domain-containing protein</fullName>
    </recommendedName>
</protein>
<dbReference type="EMBL" id="JAOCZP010000001">
    <property type="protein sequence ID" value="MCT7373657.1"/>
    <property type="molecule type" value="Genomic_DNA"/>
</dbReference>
<dbReference type="Proteomes" id="UP001320831">
    <property type="component" value="Unassembled WGS sequence"/>
</dbReference>
<comment type="caution">
    <text evidence="2">The sequence shown here is derived from an EMBL/GenBank/DDBJ whole genome shotgun (WGS) entry which is preliminary data.</text>
</comment>
<dbReference type="SUPFAM" id="SSF55729">
    <property type="entry name" value="Acyl-CoA N-acyltransferases (Nat)"/>
    <property type="match status" value="1"/>
</dbReference>
<reference evidence="2 3" key="1">
    <citation type="submission" date="2022-09" db="EMBL/GenBank/DDBJ databases">
        <title>Chelativorans salina sp. nov., a novel slightly halophilic bacterium isolated from a saline lake sediment enrichment.</title>
        <authorList>
            <person name="Gao L."/>
            <person name="Fang B.-Z."/>
            <person name="Li W.-J."/>
        </authorList>
    </citation>
    <scope>NUCLEOTIDE SEQUENCE [LARGE SCALE GENOMIC DNA]</scope>
    <source>
        <strain evidence="2 3">EGI FJ00035</strain>
    </source>
</reference>
<dbReference type="InterPro" id="IPR000182">
    <property type="entry name" value="GNAT_dom"/>
</dbReference>
<feature type="domain" description="N-acetyltransferase" evidence="1">
    <location>
        <begin position="133"/>
        <end position="281"/>
    </location>
</feature>
<accession>A0ABT2LGM7</accession>
<keyword evidence="3" id="KW-1185">Reference proteome</keyword>
<evidence type="ECO:0000313" key="3">
    <source>
        <dbReference type="Proteomes" id="UP001320831"/>
    </source>
</evidence>
<gene>
    <name evidence="2" type="ORF">N5A92_01160</name>
</gene>
<organism evidence="2 3">
    <name type="scientific">Chelativorans salis</name>
    <dbReference type="NCBI Taxonomy" id="2978478"/>
    <lineage>
        <taxon>Bacteria</taxon>
        <taxon>Pseudomonadati</taxon>
        <taxon>Pseudomonadota</taxon>
        <taxon>Alphaproteobacteria</taxon>
        <taxon>Hyphomicrobiales</taxon>
        <taxon>Phyllobacteriaceae</taxon>
        <taxon>Chelativorans</taxon>
    </lineage>
</organism>
<dbReference type="Gene3D" id="3.40.630.30">
    <property type="match status" value="1"/>
</dbReference>
<sequence>MSTAPQQIETKGATCRIYRDAPAWDGLRTAAVGGFRCESAAAGAEVLARAEEELRAEGFKAILGPMDGDTWHSYRLVTESDNSPPFSLEPVSEPHDREAFKASGFAPVSSYISARASLDEAIGPAAPPVMDGVTVRPWDGEDAQGLLVHLFDMSAGSFAANPFFKPISREAFQALYEPVLPAINPRLVLFARDAEGLVGFLFGFPNLAEGRAPKTAIVKTYASRRRGVGHLLLDTFHRTARDLSFSEVIHALMHEKNVSRDRSQRHAAHVFRRYALMGKRL</sequence>